<protein>
    <submittedName>
        <fullName evidence="3">Uncharacterized protein</fullName>
    </submittedName>
</protein>
<comment type="caution">
    <text evidence="3">The sequence shown here is derived from an EMBL/GenBank/DDBJ whole genome shotgun (WGS) entry which is preliminary data.</text>
</comment>
<evidence type="ECO:0000313" key="4">
    <source>
        <dbReference type="Proteomes" id="UP000631114"/>
    </source>
</evidence>
<dbReference type="InterPro" id="IPR000887">
    <property type="entry name" value="Aldlse_KDPG_KHG"/>
</dbReference>
<dbReference type="Proteomes" id="UP000631114">
    <property type="component" value="Unassembled WGS sequence"/>
</dbReference>
<accession>A0A835IWT7</accession>
<feature type="non-terminal residue" evidence="3">
    <location>
        <position position="1"/>
    </location>
</feature>
<dbReference type="AlphaFoldDB" id="A0A835IWT7"/>
<gene>
    <name evidence="3" type="ORF">IFM89_013834</name>
</gene>
<sequence>MTTPDVFEVLQGLVQQYPSSVLGPDLCSLETVLNDMDAKSAIKGRGKVPNESPLWSKLNRCIHPWSHGGASAVLLSDVIFEKDAMRKRNYDRIHELACRAALQGKEIK</sequence>
<dbReference type="PANTHER" id="PTHR30246:SF1">
    <property type="entry name" value="2-DEHYDRO-3-DEOXY-6-PHOSPHOGALACTONATE ALDOLASE-RELATED"/>
    <property type="match status" value="1"/>
</dbReference>
<reference evidence="3 4" key="1">
    <citation type="submission" date="2020-10" db="EMBL/GenBank/DDBJ databases">
        <title>The Coptis chinensis genome and diversification of protoberbering-type alkaloids.</title>
        <authorList>
            <person name="Wang B."/>
            <person name="Shu S."/>
            <person name="Song C."/>
            <person name="Liu Y."/>
        </authorList>
    </citation>
    <scope>NUCLEOTIDE SEQUENCE [LARGE SCALE GENOMIC DNA]</scope>
    <source>
        <strain evidence="3">HL-2020</strain>
        <tissue evidence="3">Leaf</tissue>
    </source>
</reference>
<evidence type="ECO:0000313" key="3">
    <source>
        <dbReference type="EMBL" id="KAF9624753.1"/>
    </source>
</evidence>
<proteinExistence type="predicted"/>
<evidence type="ECO:0000256" key="1">
    <source>
        <dbReference type="ARBA" id="ARBA00023239"/>
    </source>
</evidence>
<keyword evidence="2" id="KW-0119">Carbohydrate metabolism</keyword>
<dbReference type="PANTHER" id="PTHR30246">
    <property type="entry name" value="2-KETO-3-DEOXY-6-PHOSPHOGLUCONATE ALDOLASE"/>
    <property type="match status" value="1"/>
</dbReference>
<keyword evidence="1" id="KW-0456">Lyase</keyword>
<name>A0A835IWT7_9MAGN</name>
<dbReference type="EMBL" id="JADFTS010000001">
    <property type="protein sequence ID" value="KAF9624753.1"/>
    <property type="molecule type" value="Genomic_DNA"/>
</dbReference>
<dbReference type="OrthoDB" id="1476984at2759"/>
<keyword evidence="4" id="KW-1185">Reference proteome</keyword>
<evidence type="ECO:0000256" key="2">
    <source>
        <dbReference type="ARBA" id="ARBA00023277"/>
    </source>
</evidence>
<organism evidence="3 4">
    <name type="scientific">Coptis chinensis</name>
    <dbReference type="NCBI Taxonomy" id="261450"/>
    <lineage>
        <taxon>Eukaryota</taxon>
        <taxon>Viridiplantae</taxon>
        <taxon>Streptophyta</taxon>
        <taxon>Embryophyta</taxon>
        <taxon>Tracheophyta</taxon>
        <taxon>Spermatophyta</taxon>
        <taxon>Magnoliopsida</taxon>
        <taxon>Ranunculales</taxon>
        <taxon>Ranunculaceae</taxon>
        <taxon>Coptidoideae</taxon>
        <taxon>Coptis</taxon>
    </lineage>
</organism>
<dbReference type="GO" id="GO:0016829">
    <property type="term" value="F:lyase activity"/>
    <property type="evidence" value="ECO:0007669"/>
    <property type="project" value="UniProtKB-KW"/>
</dbReference>